<proteinExistence type="predicted"/>
<reference evidence="1 2" key="1">
    <citation type="submission" date="2019-11" db="EMBL/GenBank/DDBJ databases">
        <title>Streptomyces typhae sp. nov., a novel endophytic actinomycete isolated from the root of cattail pollen (Typha angustifolia L.).</title>
        <authorList>
            <person name="Peng C."/>
        </authorList>
    </citation>
    <scope>NUCLEOTIDE SEQUENCE [LARGE SCALE GENOMIC DNA]</scope>
    <source>
        <strain evidence="2">p1417</strain>
    </source>
</reference>
<sequence length="201" mass="21574">MMRTVEAIDGLFGILDEGDLPADTADFSNGLVAVMTAGALIATGVAFGPVRVQTLTSLEPPPAADSQDEWEEIIEVTVQAPTGRLRAHSLEDSRYPRLPALSTQGSGPYRVRVHARGRAGAPSQADGDPVEDYLLQVWPAGTDRDTIILRGSERIERALREPWPTEHAPGLRTTDEEDELCVRLLRGGGSNPLSEPGRGNG</sequence>
<evidence type="ECO:0000313" key="2">
    <source>
        <dbReference type="Proteomes" id="UP000483802"/>
    </source>
</evidence>
<name>A0A6L6X1T6_9ACTN</name>
<protein>
    <submittedName>
        <fullName evidence="1">Uncharacterized protein</fullName>
    </submittedName>
</protein>
<dbReference type="AlphaFoldDB" id="A0A6L6X1T6"/>
<keyword evidence="2" id="KW-1185">Reference proteome</keyword>
<dbReference type="Proteomes" id="UP000483802">
    <property type="component" value="Unassembled WGS sequence"/>
</dbReference>
<organism evidence="1 2">
    <name type="scientific">Streptomyces typhae</name>
    <dbReference type="NCBI Taxonomy" id="2681492"/>
    <lineage>
        <taxon>Bacteria</taxon>
        <taxon>Bacillati</taxon>
        <taxon>Actinomycetota</taxon>
        <taxon>Actinomycetes</taxon>
        <taxon>Kitasatosporales</taxon>
        <taxon>Streptomycetaceae</taxon>
        <taxon>Streptomyces</taxon>
    </lineage>
</organism>
<comment type="caution">
    <text evidence="1">The sequence shown here is derived from an EMBL/GenBank/DDBJ whole genome shotgun (WGS) entry which is preliminary data.</text>
</comment>
<evidence type="ECO:0000313" key="1">
    <source>
        <dbReference type="EMBL" id="MVO87783.1"/>
    </source>
</evidence>
<gene>
    <name evidence="1" type="ORF">GPA10_24235</name>
</gene>
<dbReference type="EMBL" id="WPNZ01000013">
    <property type="protein sequence ID" value="MVO87783.1"/>
    <property type="molecule type" value="Genomic_DNA"/>
</dbReference>
<accession>A0A6L6X1T6</accession>